<keyword evidence="7" id="KW-1185">Reference proteome</keyword>
<sequence length="760" mass="81859">MSASDTIRWSQHDFPEPEGSITCTFRANADGRILAVNSEGSAPQLVCGIERGALRVQAVTPHAPVDLDIEDTAGVSDGAAHTLALTFGEFGARVYLDGAQCFSSTANLCPTALGTAADGTQASGAIAAGDAAVNVSDLQLHAQPLTSEQILAATPTPQPDINFAAAQLAPRDVRRVRELHGGTIYAHFRVRGPRQYGTILAASVNDKEVLAVSIDDTGITMTAADGSYDPTVYHANGVWDDGRWHDLTIRSARGAIDIYVDGWHELHQAGQIFFGDWPDITAIHIGENTDGVRLMGEVRNGGIFTTALTDGKIRKLSSAPALTTTALFDKGFHGSASYRIPSLIRTPHDVVIAGADQRVAIANDAPNHINFVIRRSLDGGSTWLDMQTVIDNPGDGIDGASAIDSCLVCDEQTGRVIVLIDRFAGGIGLPNNKPGVGVDERGRLRLYDASGAHYLLNEDGSVVHEDGTPTDYLVDEHGDVTRNGEPAGNIYLKEGVDPHESVLMERTSYVVEVHSDDDGATWSAPRNLNHMIKEEWMHFLGVSPGNGIQLQAGAHRGRLLIPFYFTGASLKHYAGGALISDDGGKTWRRGATINEGRVINGVEVDPKNIWDDDATTHESVLTERADGTVVCFFRNQNRSGRVGVALSHDGGETWDDMYFDEQIPDIFCQPNAVTCAPGSDVTVFANASQMLPYRGNGVLRLSLDGGRTWAAHRCVNPYHYVYQCMRMLPNGNLGLLWERETAGLYFTELPLSIFGIPQIG</sequence>
<feature type="domain" description="Sialidase" evidence="5">
    <location>
        <begin position="505"/>
        <end position="716"/>
    </location>
</feature>
<comment type="similarity">
    <text evidence="2">Belongs to the glycosyl hydrolase 33 family.</text>
</comment>
<dbReference type="OrthoDB" id="7294637at2"/>
<accession>A0A087BR24</accession>
<dbReference type="InterPro" id="IPR011040">
    <property type="entry name" value="Sialidase"/>
</dbReference>
<dbReference type="Gene3D" id="2.120.10.10">
    <property type="match status" value="1"/>
</dbReference>
<dbReference type="GeneID" id="93094639"/>
<dbReference type="Proteomes" id="UP000029082">
    <property type="component" value="Unassembled WGS sequence"/>
</dbReference>
<evidence type="ECO:0000256" key="1">
    <source>
        <dbReference type="ARBA" id="ARBA00000427"/>
    </source>
</evidence>
<dbReference type="RefSeq" id="WP_051918050.1">
    <property type="nucleotide sequence ID" value="NZ_JDUO01000007.1"/>
</dbReference>
<evidence type="ECO:0000256" key="2">
    <source>
        <dbReference type="ARBA" id="ARBA00009348"/>
    </source>
</evidence>
<dbReference type="PANTHER" id="PTHR10628">
    <property type="entry name" value="SIALIDASE"/>
    <property type="match status" value="1"/>
</dbReference>
<dbReference type="CDD" id="cd15482">
    <property type="entry name" value="Sialidase_non-viral"/>
    <property type="match status" value="1"/>
</dbReference>
<evidence type="ECO:0000313" key="6">
    <source>
        <dbReference type="EMBL" id="KFI73474.1"/>
    </source>
</evidence>
<dbReference type="InterPro" id="IPR023364">
    <property type="entry name" value="Trans_sialidase_dom3"/>
</dbReference>
<dbReference type="InterPro" id="IPR026856">
    <property type="entry name" value="Sialidase_fam"/>
</dbReference>
<dbReference type="InterPro" id="IPR001791">
    <property type="entry name" value="Laminin_G"/>
</dbReference>
<dbReference type="Pfam" id="PF13088">
    <property type="entry name" value="BNR_2"/>
    <property type="match status" value="1"/>
</dbReference>
<evidence type="ECO:0000259" key="4">
    <source>
        <dbReference type="Pfam" id="PF02210"/>
    </source>
</evidence>
<protein>
    <recommendedName>
        <fullName evidence="3">exo-alpha-sialidase</fullName>
        <ecNumber evidence="3">3.2.1.18</ecNumber>
    </recommendedName>
</protein>
<proteinExistence type="inferred from homology"/>
<evidence type="ECO:0000259" key="5">
    <source>
        <dbReference type="Pfam" id="PF13088"/>
    </source>
</evidence>
<reference evidence="6 7" key="1">
    <citation type="submission" date="2014-03" db="EMBL/GenBank/DDBJ databases">
        <title>Genomics of Bifidobacteria.</title>
        <authorList>
            <person name="Ventura M."/>
            <person name="Milani C."/>
            <person name="Lugli G.A."/>
        </authorList>
    </citation>
    <scope>NUCLEOTIDE SEQUENCE [LARGE SCALE GENOMIC DNA]</scope>
    <source>
        <strain evidence="6 7">DSM 21395</strain>
    </source>
</reference>
<dbReference type="GO" id="GO:0006689">
    <property type="term" value="P:ganglioside catabolic process"/>
    <property type="evidence" value="ECO:0007669"/>
    <property type="project" value="TreeGrafter"/>
</dbReference>
<name>A0A087BR24_9BIFI</name>
<dbReference type="eggNOG" id="COG4409">
    <property type="taxonomic scope" value="Bacteria"/>
</dbReference>
<dbReference type="GO" id="GO:0016020">
    <property type="term" value="C:membrane"/>
    <property type="evidence" value="ECO:0007669"/>
    <property type="project" value="TreeGrafter"/>
</dbReference>
<feature type="domain" description="Laminin G" evidence="4">
    <location>
        <begin position="194"/>
        <end position="273"/>
    </location>
</feature>
<dbReference type="Gene3D" id="2.60.120.200">
    <property type="match status" value="1"/>
</dbReference>
<dbReference type="InterPro" id="IPR036278">
    <property type="entry name" value="Sialidase_sf"/>
</dbReference>
<keyword evidence="6" id="KW-0326">Glycosidase</keyword>
<dbReference type="AlphaFoldDB" id="A0A087BR24"/>
<dbReference type="STRING" id="1437603.GCA_000771525_01621"/>
<comment type="catalytic activity">
    <reaction evidence="1">
        <text>Hydrolysis of alpha-(2-&gt;3)-, alpha-(2-&gt;6)-, alpha-(2-&gt;8)- glycosidic linkages of terminal sialic acid residues in oligosaccharides, glycoproteins, glycolipids, colominic acid and synthetic substrates.</text>
        <dbReference type="EC" id="3.2.1.18"/>
    </reaction>
</comment>
<evidence type="ECO:0000313" key="7">
    <source>
        <dbReference type="Proteomes" id="UP000029082"/>
    </source>
</evidence>
<dbReference type="GO" id="GO:0009313">
    <property type="term" value="P:oligosaccharide catabolic process"/>
    <property type="evidence" value="ECO:0007669"/>
    <property type="project" value="TreeGrafter"/>
</dbReference>
<dbReference type="Pfam" id="PF02210">
    <property type="entry name" value="Laminin_G_2"/>
    <property type="match status" value="1"/>
</dbReference>
<organism evidence="6 7">
    <name type="scientific">Bifidobacterium mongoliense DSM 21395</name>
    <dbReference type="NCBI Taxonomy" id="1437603"/>
    <lineage>
        <taxon>Bacteria</taxon>
        <taxon>Bacillati</taxon>
        <taxon>Actinomycetota</taxon>
        <taxon>Actinomycetes</taxon>
        <taxon>Bifidobacteriales</taxon>
        <taxon>Bifidobacteriaceae</taxon>
        <taxon>Bifidobacterium</taxon>
    </lineage>
</organism>
<dbReference type="PANTHER" id="PTHR10628:SF30">
    <property type="entry name" value="EXO-ALPHA-SIALIDASE"/>
    <property type="match status" value="1"/>
</dbReference>
<keyword evidence="6" id="KW-0378">Hydrolase</keyword>
<comment type="caution">
    <text evidence="6">The sequence shown here is derived from an EMBL/GenBank/DDBJ whole genome shotgun (WGS) entry which is preliminary data.</text>
</comment>
<gene>
    <name evidence="6" type="ORF">BMON_1674</name>
</gene>
<dbReference type="EMBL" id="JGZE01000033">
    <property type="protein sequence ID" value="KFI73474.1"/>
    <property type="molecule type" value="Genomic_DNA"/>
</dbReference>
<dbReference type="GO" id="GO:0005737">
    <property type="term" value="C:cytoplasm"/>
    <property type="evidence" value="ECO:0007669"/>
    <property type="project" value="TreeGrafter"/>
</dbReference>
<dbReference type="InterPro" id="IPR013320">
    <property type="entry name" value="ConA-like_dom_sf"/>
</dbReference>
<dbReference type="Gene3D" id="2.40.220.10">
    <property type="entry name" value="Intramolecular Trans-sialidase, Domain 3"/>
    <property type="match status" value="1"/>
</dbReference>
<dbReference type="EC" id="3.2.1.18" evidence="3"/>
<dbReference type="GO" id="GO:0004308">
    <property type="term" value="F:exo-alpha-sialidase activity"/>
    <property type="evidence" value="ECO:0007669"/>
    <property type="project" value="UniProtKB-EC"/>
</dbReference>
<evidence type="ECO:0000256" key="3">
    <source>
        <dbReference type="ARBA" id="ARBA00012733"/>
    </source>
</evidence>
<dbReference type="SUPFAM" id="SSF50939">
    <property type="entry name" value="Sialidases"/>
    <property type="match status" value="1"/>
</dbReference>
<dbReference type="SUPFAM" id="SSF49899">
    <property type="entry name" value="Concanavalin A-like lectins/glucanases"/>
    <property type="match status" value="1"/>
</dbReference>